<evidence type="ECO:0000259" key="3">
    <source>
        <dbReference type="PROSITE" id="PS50090"/>
    </source>
</evidence>
<evidence type="ECO:0000313" key="6">
    <source>
        <dbReference type="Proteomes" id="UP001597399"/>
    </source>
</evidence>
<organism evidence="5 6">
    <name type="scientific">Sporolactobacillus shoreicorticis</name>
    <dbReference type="NCBI Taxonomy" id="1923877"/>
    <lineage>
        <taxon>Bacteria</taxon>
        <taxon>Bacillati</taxon>
        <taxon>Bacillota</taxon>
        <taxon>Bacilli</taxon>
        <taxon>Bacillales</taxon>
        <taxon>Sporolactobacillaceae</taxon>
        <taxon>Sporolactobacillus</taxon>
    </lineage>
</organism>
<dbReference type="PROSITE" id="PS50090">
    <property type="entry name" value="MYB_LIKE"/>
    <property type="match status" value="1"/>
</dbReference>
<sequence>MPSIRQDAWTHEEDVKLAEIVLRHIKEGSTQLAGFAEAGRLLSRTSAACGFRWNSAIRKIYQQALHEAKEIRKESKKEKKRAADLTNENDIKQPGNDRSTGTNDYSDAEPDIDQVIRFLNQLKTQSAAWDHSEQVSEQLNSLKIENKLLDEAYHKLQKDYSHLKHNYESLLQVLKAVDEARKEIPALNE</sequence>
<evidence type="ECO:0000256" key="2">
    <source>
        <dbReference type="SAM" id="MobiDB-lite"/>
    </source>
</evidence>
<name>A0ABW5S4T8_9BACL</name>
<protein>
    <submittedName>
        <fullName evidence="5">RsfA family transcriptional regulator</fullName>
    </submittedName>
</protein>
<reference evidence="6" key="1">
    <citation type="journal article" date="2019" name="Int. J. Syst. Evol. Microbiol.">
        <title>The Global Catalogue of Microorganisms (GCM) 10K type strain sequencing project: providing services to taxonomists for standard genome sequencing and annotation.</title>
        <authorList>
            <consortium name="The Broad Institute Genomics Platform"/>
            <consortium name="The Broad Institute Genome Sequencing Center for Infectious Disease"/>
            <person name="Wu L."/>
            <person name="Ma J."/>
        </authorList>
    </citation>
    <scope>NUCLEOTIDE SEQUENCE [LARGE SCALE GENOMIC DNA]</scope>
    <source>
        <strain evidence="6">TISTR 2466</strain>
    </source>
</reference>
<dbReference type="PANTHER" id="PTHR41302">
    <property type="entry name" value="PRESPORE-SPECIFIC TRANSCRIPTIONAL REGULATOR RSFA-RELATED"/>
    <property type="match status" value="1"/>
</dbReference>
<dbReference type="InterPro" id="IPR014243">
    <property type="entry name" value="RsfA-like"/>
</dbReference>
<feature type="compositionally biased region" description="Polar residues" evidence="2">
    <location>
        <begin position="96"/>
        <end position="105"/>
    </location>
</feature>
<accession>A0ABW5S4T8</accession>
<comment type="caution">
    <text evidence="5">The sequence shown here is derived from an EMBL/GenBank/DDBJ whole genome shotgun (WGS) entry which is preliminary data.</text>
</comment>
<dbReference type="Pfam" id="PF13921">
    <property type="entry name" value="Myb_DNA-bind_6"/>
    <property type="match status" value="1"/>
</dbReference>
<proteinExistence type="predicted"/>
<dbReference type="PANTHER" id="PTHR41302:SF2">
    <property type="entry name" value="PRESPORE SPECIFIC TRANSCRIPTIONAL ACTIVATOR RSFA"/>
    <property type="match status" value="1"/>
</dbReference>
<feature type="coiled-coil region" evidence="1">
    <location>
        <begin position="132"/>
        <end position="159"/>
    </location>
</feature>
<dbReference type="PROSITE" id="PS51294">
    <property type="entry name" value="HTH_MYB"/>
    <property type="match status" value="1"/>
</dbReference>
<dbReference type="InterPro" id="IPR017930">
    <property type="entry name" value="Myb_dom"/>
</dbReference>
<gene>
    <name evidence="5" type="ORF">ACFSUE_14120</name>
</gene>
<dbReference type="RefSeq" id="WP_290446426.1">
    <property type="nucleotide sequence ID" value="NZ_JAMXWM010000011.1"/>
</dbReference>
<dbReference type="Proteomes" id="UP001597399">
    <property type="component" value="Unassembled WGS sequence"/>
</dbReference>
<dbReference type="EMBL" id="JBHUMQ010000031">
    <property type="protein sequence ID" value="MFD2694749.1"/>
    <property type="molecule type" value="Genomic_DNA"/>
</dbReference>
<keyword evidence="6" id="KW-1185">Reference proteome</keyword>
<evidence type="ECO:0000256" key="1">
    <source>
        <dbReference type="SAM" id="Coils"/>
    </source>
</evidence>
<feature type="region of interest" description="Disordered" evidence="2">
    <location>
        <begin position="71"/>
        <end position="107"/>
    </location>
</feature>
<dbReference type="InterPro" id="IPR001005">
    <property type="entry name" value="SANT/Myb"/>
</dbReference>
<feature type="domain" description="Myb-like" evidence="3">
    <location>
        <begin position="1"/>
        <end position="57"/>
    </location>
</feature>
<keyword evidence="1" id="KW-0175">Coiled coil</keyword>
<feature type="domain" description="HTH myb-type" evidence="4">
    <location>
        <begin position="1"/>
        <end position="61"/>
    </location>
</feature>
<feature type="compositionally biased region" description="Basic and acidic residues" evidence="2">
    <location>
        <begin position="71"/>
        <end position="83"/>
    </location>
</feature>
<evidence type="ECO:0000259" key="4">
    <source>
        <dbReference type="PROSITE" id="PS51294"/>
    </source>
</evidence>
<evidence type="ECO:0000313" key="5">
    <source>
        <dbReference type="EMBL" id="MFD2694749.1"/>
    </source>
</evidence>